<proteinExistence type="predicted"/>
<accession>A0ABQ5KF27</accession>
<dbReference type="Proteomes" id="UP001057375">
    <property type="component" value="Unassembled WGS sequence"/>
</dbReference>
<dbReference type="EMBL" id="BQXS01001360">
    <property type="protein sequence ID" value="GKT30541.1"/>
    <property type="molecule type" value="Genomic_DNA"/>
</dbReference>
<dbReference type="SMART" id="SM00343">
    <property type="entry name" value="ZnF_C2HC"/>
    <property type="match status" value="1"/>
</dbReference>
<dbReference type="Pfam" id="PF00098">
    <property type="entry name" value="zf-CCHC"/>
    <property type="match status" value="1"/>
</dbReference>
<organism evidence="4 5">
    <name type="scientific">Aduncisulcus paluster</name>
    <dbReference type="NCBI Taxonomy" id="2918883"/>
    <lineage>
        <taxon>Eukaryota</taxon>
        <taxon>Metamonada</taxon>
        <taxon>Carpediemonas-like organisms</taxon>
        <taxon>Aduncisulcus</taxon>
    </lineage>
</organism>
<evidence type="ECO:0000259" key="3">
    <source>
        <dbReference type="PROSITE" id="PS50158"/>
    </source>
</evidence>
<protein>
    <recommendedName>
        <fullName evidence="3">CCHC-type domain-containing protein</fullName>
    </recommendedName>
</protein>
<feature type="region of interest" description="Disordered" evidence="2">
    <location>
        <begin position="30"/>
        <end position="86"/>
    </location>
</feature>
<comment type="caution">
    <text evidence="4">The sequence shown here is derived from an EMBL/GenBank/DDBJ whole genome shotgun (WGS) entry which is preliminary data.</text>
</comment>
<feature type="non-terminal residue" evidence="4">
    <location>
        <position position="312"/>
    </location>
</feature>
<gene>
    <name evidence="4" type="ORF">ADUPG1_001554</name>
</gene>
<dbReference type="SUPFAM" id="SSF57756">
    <property type="entry name" value="Retrovirus zinc finger-like domains"/>
    <property type="match status" value="1"/>
</dbReference>
<keyword evidence="1" id="KW-0863">Zinc-finger</keyword>
<feature type="non-terminal residue" evidence="4">
    <location>
        <position position="1"/>
    </location>
</feature>
<feature type="compositionally biased region" description="Basic and acidic residues" evidence="2">
    <location>
        <begin position="52"/>
        <end position="78"/>
    </location>
</feature>
<dbReference type="Gene3D" id="4.10.60.10">
    <property type="entry name" value="Zinc finger, CCHC-type"/>
    <property type="match status" value="1"/>
</dbReference>
<evidence type="ECO:0000313" key="4">
    <source>
        <dbReference type="EMBL" id="GKT30541.1"/>
    </source>
</evidence>
<keyword evidence="1" id="KW-0862">Zinc</keyword>
<evidence type="ECO:0000256" key="2">
    <source>
        <dbReference type="SAM" id="MobiDB-lite"/>
    </source>
</evidence>
<evidence type="ECO:0000256" key="1">
    <source>
        <dbReference type="PROSITE-ProRule" id="PRU00047"/>
    </source>
</evidence>
<keyword evidence="5" id="KW-1185">Reference proteome</keyword>
<reference evidence="4" key="1">
    <citation type="submission" date="2022-03" db="EMBL/GenBank/DDBJ databases">
        <title>Draft genome sequence of Aduncisulcus paluster, a free-living microaerophilic Fornicata.</title>
        <authorList>
            <person name="Yuyama I."/>
            <person name="Kume K."/>
            <person name="Tamura T."/>
            <person name="Inagaki Y."/>
            <person name="Hashimoto T."/>
        </authorList>
    </citation>
    <scope>NUCLEOTIDE SEQUENCE</scope>
    <source>
        <strain evidence="4">NY0171</strain>
    </source>
</reference>
<dbReference type="InterPro" id="IPR036875">
    <property type="entry name" value="Znf_CCHC_sf"/>
</dbReference>
<keyword evidence="1" id="KW-0479">Metal-binding</keyword>
<name>A0ABQ5KF27_9EUKA</name>
<feature type="compositionally biased region" description="Gly residues" evidence="2">
    <location>
        <begin position="39"/>
        <end position="50"/>
    </location>
</feature>
<feature type="domain" description="CCHC-type" evidence="3">
    <location>
        <begin position="94"/>
        <end position="110"/>
    </location>
</feature>
<dbReference type="PROSITE" id="PS50158">
    <property type="entry name" value="ZF_CCHC"/>
    <property type="match status" value="1"/>
</dbReference>
<dbReference type="InterPro" id="IPR001878">
    <property type="entry name" value="Znf_CCHC"/>
</dbReference>
<evidence type="ECO:0000313" key="5">
    <source>
        <dbReference type="Proteomes" id="UP001057375"/>
    </source>
</evidence>
<sequence>REMCKPEEALAKKNSFADAAQASYLEDVRRAHANANRNGGSGGRYGGRGGYGRRDTGRSRGGYRGDRGGRDRGGERRGQSKWRPTHWQPRESVKCIKCGQFGHYSRNCTNPPLPLEEQRKIMDELAKGSKEVDKYLDEIIESCDNGDLTFYYPDGVAMEINSDNWWREVIRMGYIRSLEKEKQFSDAKKSIFTMTSSNPGGIGGDLKRLCPLEREVIQYRDPDVDEPWVDDADEMKADKKARETMDDLRMVDGYGEALDYIRKSKGRNIGVTDEQFPVEALSGGVPFNAAKPLVESNWVPGDRSSVVKYKAA</sequence>